<protein>
    <submittedName>
        <fullName evidence="1">Uncharacterized protein</fullName>
    </submittedName>
</protein>
<accession>A0A371GIG0</accession>
<keyword evidence="2" id="KW-1185">Reference proteome</keyword>
<comment type="caution">
    <text evidence="1">The sequence shown here is derived from an EMBL/GenBank/DDBJ whole genome shotgun (WGS) entry which is preliminary data.</text>
</comment>
<evidence type="ECO:0000313" key="2">
    <source>
        <dbReference type="Proteomes" id="UP000257109"/>
    </source>
</evidence>
<gene>
    <name evidence="1" type="ORF">CR513_27784</name>
</gene>
<dbReference type="OrthoDB" id="3240190at2759"/>
<dbReference type="Proteomes" id="UP000257109">
    <property type="component" value="Unassembled WGS sequence"/>
</dbReference>
<sequence length="108" mass="13240">MPNFANVEGLSKTQFVQKLHDKAKFHMEGKGEQYARSANKGRKKVLFKEGEVKFHFIVHTWRNIEELQWTLSNEEFKMVIYEFTWYALVWWNQFCREIREERRRHADT</sequence>
<dbReference type="EMBL" id="QJKJ01005420">
    <property type="protein sequence ID" value="RDX90358.1"/>
    <property type="molecule type" value="Genomic_DNA"/>
</dbReference>
<organism evidence="1 2">
    <name type="scientific">Mucuna pruriens</name>
    <name type="common">Velvet bean</name>
    <name type="synonym">Dolichos pruriens</name>
    <dbReference type="NCBI Taxonomy" id="157652"/>
    <lineage>
        <taxon>Eukaryota</taxon>
        <taxon>Viridiplantae</taxon>
        <taxon>Streptophyta</taxon>
        <taxon>Embryophyta</taxon>
        <taxon>Tracheophyta</taxon>
        <taxon>Spermatophyta</taxon>
        <taxon>Magnoliopsida</taxon>
        <taxon>eudicotyledons</taxon>
        <taxon>Gunneridae</taxon>
        <taxon>Pentapetalae</taxon>
        <taxon>rosids</taxon>
        <taxon>fabids</taxon>
        <taxon>Fabales</taxon>
        <taxon>Fabaceae</taxon>
        <taxon>Papilionoideae</taxon>
        <taxon>50 kb inversion clade</taxon>
        <taxon>NPAAA clade</taxon>
        <taxon>indigoferoid/millettioid clade</taxon>
        <taxon>Phaseoleae</taxon>
        <taxon>Mucuna</taxon>
    </lineage>
</organism>
<proteinExistence type="predicted"/>
<reference evidence="1" key="1">
    <citation type="submission" date="2018-05" db="EMBL/GenBank/DDBJ databases">
        <title>Draft genome of Mucuna pruriens seed.</title>
        <authorList>
            <person name="Nnadi N.E."/>
            <person name="Vos R."/>
            <person name="Hasami M.H."/>
            <person name="Devisetty U.K."/>
            <person name="Aguiy J.C."/>
        </authorList>
    </citation>
    <scope>NUCLEOTIDE SEQUENCE [LARGE SCALE GENOMIC DNA]</scope>
    <source>
        <strain evidence="1">JCA_2017</strain>
    </source>
</reference>
<evidence type="ECO:0000313" key="1">
    <source>
        <dbReference type="EMBL" id="RDX90358.1"/>
    </source>
</evidence>
<name>A0A371GIG0_MUCPR</name>
<dbReference type="AlphaFoldDB" id="A0A371GIG0"/>
<feature type="non-terminal residue" evidence="1">
    <location>
        <position position="1"/>
    </location>
</feature>